<dbReference type="Proteomes" id="UP001210211">
    <property type="component" value="Unassembled WGS sequence"/>
</dbReference>
<feature type="transmembrane region" description="Helical" evidence="5">
    <location>
        <begin position="676"/>
        <end position="697"/>
    </location>
</feature>
<feature type="transmembrane region" description="Helical" evidence="5">
    <location>
        <begin position="271"/>
        <end position="291"/>
    </location>
</feature>
<dbReference type="PANTHER" id="PTHR13145:SF2">
    <property type="entry name" value="RING-CH-TYPE DOMAIN-CONTAINING PROTEIN"/>
    <property type="match status" value="1"/>
</dbReference>
<accession>A0AAD5ZHW1</accession>
<dbReference type="SMART" id="SM00744">
    <property type="entry name" value="RINGv"/>
    <property type="match status" value="1"/>
</dbReference>
<dbReference type="GO" id="GO:0036503">
    <property type="term" value="P:ERAD pathway"/>
    <property type="evidence" value="ECO:0007669"/>
    <property type="project" value="TreeGrafter"/>
</dbReference>
<feature type="transmembrane region" description="Helical" evidence="5">
    <location>
        <begin position="769"/>
        <end position="787"/>
    </location>
</feature>
<feature type="transmembrane region" description="Helical" evidence="5">
    <location>
        <begin position="241"/>
        <end position="265"/>
    </location>
</feature>
<dbReference type="Pfam" id="PF12906">
    <property type="entry name" value="RINGv"/>
    <property type="match status" value="1"/>
</dbReference>
<feature type="transmembrane region" description="Helical" evidence="5">
    <location>
        <begin position="165"/>
        <end position="188"/>
    </location>
</feature>
<keyword evidence="5" id="KW-0812">Transmembrane</keyword>
<comment type="caution">
    <text evidence="7">The sequence shown here is derived from an EMBL/GenBank/DDBJ whole genome shotgun (WGS) entry which is preliminary data.</text>
</comment>
<proteinExistence type="predicted"/>
<evidence type="ECO:0000256" key="1">
    <source>
        <dbReference type="ARBA" id="ARBA00022723"/>
    </source>
</evidence>
<evidence type="ECO:0000256" key="5">
    <source>
        <dbReference type="SAM" id="Phobius"/>
    </source>
</evidence>
<evidence type="ECO:0000256" key="3">
    <source>
        <dbReference type="ARBA" id="ARBA00022833"/>
    </source>
</evidence>
<dbReference type="SUPFAM" id="SSF57850">
    <property type="entry name" value="RING/U-box"/>
    <property type="match status" value="1"/>
</dbReference>
<protein>
    <recommendedName>
        <fullName evidence="6">RING-CH-type domain-containing protein</fullName>
    </recommendedName>
</protein>
<keyword evidence="2" id="KW-0863">Zinc-finger</keyword>
<dbReference type="Gene3D" id="3.30.40.10">
    <property type="entry name" value="Zinc/RING finger domain, C3HC4 (zinc finger)"/>
    <property type="match status" value="1"/>
</dbReference>
<dbReference type="AlphaFoldDB" id="A0AAD5ZHW1"/>
<keyword evidence="5" id="KW-0472">Membrane</keyword>
<name>A0AAD5ZHW1_9POAL</name>
<feature type="transmembrane region" description="Helical" evidence="5">
    <location>
        <begin position="583"/>
        <end position="608"/>
    </location>
</feature>
<feature type="transmembrane region" description="Helical" evidence="5">
    <location>
        <begin position="480"/>
        <end position="501"/>
    </location>
</feature>
<dbReference type="InterPro" id="IPR056521">
    <property type="entry name" value="MARCHF6-like_C"/>
</dbReference>
<feature type="region of interest" description="Disordered" evidence="4">
    <location>
        <begin position="1"/>
        <end position="25"/>
    </location>
</feature>
<keyword evidence="1" id="KW-0479">Metal-binding</keyword>
<sequence length="850" mass="96548">MADGNLAFSGDEPPPISSPPTMHDADEEGEVCRICRLSGSTVDPLLYPCLCRGSIKYTHEACLYQWLSVNHKTYCEVCGHAFSFSPVYADNTPSRISFYEIVAWGATKIPSLLLLFLRLACFIFVWFFIVPFTTLKVWRLTLMTRTLAEGWALLLDYRFTFRDCLVGLLCFTGKNYLRFICLSLMIYFGQPIRRGDRIDVIADEMAEVVAGQLEIQRQRGIVAELYGIEGSIYRFLKHVSVVLAENATMALVLVFVPNCMGRMILYSTVTSNLYAIVVGYIPILGLSLIYLGREKIIRKFLLGTESLMMGNMGTGRAILYFWREFLVAISPVMTLLKVAAFLVIKLLVFSFVLGCLLDACTMEIWGVSMEDRIEGFCGHPLRSSLYYFVLGLCYMFLVSNLISHIEKALHTSLPILLWDIRHRIPNLDLIRTLTREPLSYLSLRLLLSIICDSVPVVILIYLPVTLAVRLTPSIFPLDLIFPDIIHSILEFAVLLLVYIPFVENHVRDFNFGHTVSAIKHWLSGVVWAFGLANFSVTISQEVIGGEGIGNATTGDGSIRNGNYCCEVALIFCKGETLYMFLRWIILMLFLAWNTVLLNTIMLILPVLIGRAVLNAIPHPVELDVIWHNDLYTISTGWYVLWKCIATAIKVAQHIKDCDVLLGSEILKMCSAVLKYLTLYFMWITVVPLLFGLLLDLATAPLMVPMDATQILFWHIDWAYGLICFNIWLCMVEYHMIQDSETLQRLRANLILWEQHGLSQLTWFSAISETIFPIISFLLTGLCFPYVFAKGIFPLFGYSLVANSKVHLYSWLGFLLLFLVCRWVPVWAARVNNLVKNDLYVVGWRVDNYDG</sequence>
<feature type="transmembrane region" description="Helical" evidence="5">
    <location>
        <begin position="342"/>
        <end position="365"/>
    </location>
</feature>
<feature type="transmembrane region" description="Helical" evidence="5">
    <location>
        <begin position="317"/>
        <end position="336"/>
    </location>
</feature>
<organism evidence="7 8">
    <name type="scientific">Rhynchospora tenuis</name>
    <dbReference type="NCBI Taxonomy" id="198213"/>
    <lineage>
        <taxon>Eukaryota</taxon>
        <taxon>Viridiplantae</taxon>
        <taxon>Streptophyta</taxon>
        <taxon>Embryophyta</taxon>
        <taxon>Tracheophyta</taxon>
        <taxon>Spermatophyta</taxon>
        <taxon>Magnoliopsida</taxon>
        <taxon>Liliopsida</taxon>
        <taxon>Poales</taxon>
        <taxon>Cyperaceae</taxon>
        <taxon>Cyperoideae</taxon>
        <taxon>Rhynchosporeae</taxon>
        <taxon>Rhynchospora</taxon>
    </lineage>
</organism>
<dbReference type="InterPro" id="IPR013083">
    <property type="entry name" value="Znf_RING/FYVE/PHD"/>
</dbReference>
<keyword evidence="3" id="KW-0862">Zinc</keyword>
<feature type="transmembrane region" description="Helical" evidence="5">
    <location>
        <begin position="112"/>
        <end position="133"/>
    </location>
</feature>
<feature type="transmembrane region" description="Helical" evidence="5">
    <location>
        <begin position="717"/>
        <end position="736"/>
    </location>
</feature>
<evidence type="ECO:0000313" key="8">
    <source>
        <dbReference type="Proteomes" id="UP001210211"/>
    </source>
</evidence>
<dbReference type="PANTHER" id="PTHR13145">
    <property type="entry name" value="SSM4 PROTEIN"/>
    <property type="match status" value="1"/>
</dbReference>
<evidence type="ECO:0000256" key="2">
    <source>
        <dbReference type="ARBA" id="ARBA00022771"/>
    </source>
</evidence>
<feature type="domain" description="RING-CH-type" evidence="6">
    <location>
        <begin position="24"/>
        <end position="85"/>
    </location>
</feature>
<evidence type="ECO:0000256" key="4">
    <source>
        <dbReference type="SAM" id="MobiDB-lite"/>
    </source>
</evidence>
<feature type="transmembrane region" description="Helical" evidence="5">
    <location>
        <begin position="385"/>
        <end position="405"/>
    </location>
</feature>
<dbReference type="GO" id="GO:0005789">
    <property type="term" value="C:endoplasmic reticulum membrane"/>
    <property type="evidence" value="ECO:0007669"/>
    <property type="project" value="TreeGrafter"/>
</dbReference>
<dbReference type="EMBL" id="JAMRDG010000001">
    <property type="protein sequence ID" value="KAJ3698212.1"/>
    <property type="molecule type" value="Genomic_DNA"/>
</dbReference>
<dbReference type="PROSITE" id="PS51292">
    <property type="entry name" value="ZF_RING_CH"/>
    <property type="match status" value="1"/>
</dbReference>
<reference evidence="7 8" key="1">
    <citation type="journal article" date="2022" name="Cell">
        <title>Repeat-based holocentromeres influence genome architecture and karyotype evolution.</title>
        <authorList>
            <person name="Hofstatter P.G."/>
            <person name="Thangavel G."/>
            <person name="Lux T."/>
            <person name="Neumann P."/>
            <person name="Vondrak T."/>
            <person name="Novak P."/>
            <person name="Zhang M."/>
            <person name="Costa L."/>
            <person name="Castellani M."/>
            <person name="Scott A."/>
            <person name="Toegelov H."/>
            <person name="Fuchs J."/>
            <person name="Mata-Sucre Y."/>
            <person name="Dias Y."/>
            <person name="Vanzela A.L.L."/>
            <person name="Huettel B."/>
            <person name="Almeida C.C.S."/>
            <person name="Simkova H."/>
            <person name="Souza G."/>
            <person name="Pedrosa-Harand A."/>
            <person name="Macas J."/>
            <person name="Mayer K.F.X."/>
            <person name="Houben A."/>
            <person name="Marques A."/>
        </authorList>
    </citation>
    <scope>NUCLEOTIDE SEQUENCE [LARGE SCALE GENOMIC DNA]</scope>
    <source>
        <strain evidence="7">RhyTen1mFocal</strain>
    </source>
</reference>
<dbReference type="GO" id="GO:0008270">
    <property type="term" value="F:zinc ion binding"/>
    <property type="evidence" value="ECO:0007669"/>
    <property type="project" value="UniProtKB-KW"/>
</dbReference>
<dbReference type="InterPro" id="IPR011016">
    <property type="entry name" value="Znf_RING-CH"/>
</dbReference>
<dbReference type="Pfam" id="PF23113">
    <property type="entry name" value="MARCHF6_C"/>
    <property type="match status" value="1"/>
</dbReference>
<keyword evidence="5" id="KW-1133">Transmembrane helix</keyword>
<feature type="transmembrane region" description="Helical" evidence="5">
    <location>
        <begin position="807"/>
        <end position="828"/>
    </location>
</feature>
<evidence type="ECO:0000259" key="6">
    <source>
        <dbReference type="PROSITE" id="PS51292"/>
    </source>
</evidence>
<evidence type="ECO:0000313" key="7">
    <source>
        <dbReference type="EMBL" id="KAJ3698212.1"/>
    </source>
</evidence>
<dbReference type="CDD" id="cd16702">
    <property type="entry name" value="RING_CH-C4HC3_MARCH6"/>
    <property type="match status" value="1"/>
</dbReference>
<feature type="transmembrane region" description="Helical" evidence="5">
    <location>
        <begin position="445"/>
        <end position="468"/>
    </location>
</feature>
<keyword evidence="8" id="KW-1185">Reference proteome</keyword>
<gene>
    <name evidence="7" type="ORF">LUZ61_001917</name>
</gene>